<evidence type="ECO:0000313" key="5">
    <source>
        <dbReference type="Proteomes" id="UP000825100"/>
    </source>
</evidence>
<dbReference type="OrthoDB" id="3189549at2"/>
<accession>A0A1B2A7U0</accession>
<dbReference type="EMBL" id="AP024685">
    <property type="protein sequence ID" value="BCX30008.1"/>
    <property type="molecule type" value="Genomic_DNA"/>
</dbReference>
<evidence type="ECO:0000313" key="2">
    <source>
        <dbReference type="EMBL" id="AXN36089.1"/>
    </source>
</evidence>
<keyword evidence="5" id="KW-1185">Reference proteome</keyword>
<evidence type="ECO:0000256" key="1">
    <source>
        <dbReference type="ARBA" id="ARBA00023118"/>
    </source>
</evidence>
<keyword evidence="1" id="KW-0051">Antiviral defense</keyword>
<name>A0A1B2A7U0_LATCU</name>
<evidence type="ECO:0000313" key="4">
    <source>
        <dbReference type="Proteomes" id="UP000257607"/>
    </source>
</evidence>
<dbReference type="Gene3D" id="3.30.70.2660">
    <property type="match status" value="1"/>
</dbReference>
<evidence type="ECO:0000313" key="3">
    <source>
        <dbReference type="EMBL" id="BCX30008.1"/>
    </source>
</evidence>
<dbReference type="EMBL" id="CP031003">
    <property type="protein sequence ID" value="AXN36089.1"/>
    <property type="molecule type" value="Genomic_DNA"/>
</dbReference>
<dbReference type="GO" id="GO:0003723">
    <property type="term" value="F:RNA binding"/>
    <property type="evidence" value="ECO:0007669"/>
    <property type="project" value="InterPro"/>
</dbReference>
<dbReference type="GO" id="GO:0051607">
    <property type="term" value="P:defense response to virus"/>
    <property type="evidence" value="ECO:0007669"/>
    <property type="project" value="UniProtKB-KW"/>
</dbReference>
<dbReference type="GO" id="GO:0043571">
    <property type="term" value="P:maintenance of CRISPR repeat elements"/>
    <property type="evidence" value="ECO:0007669"/>
    <property type="project" value="InterPro"/>
</dbReference>
<dbReference type="InterPro" id="IPR013422">
    <property type="entry name" value="CRISPR-assoc_prot_Cas5_N"/>
</dbReference>
<dbReference type="Proteomes" id="UP000257607">
    <property type="component" value="Chromosome"/>
</dbReference>
<dbReference type="Pfam" id="PF09704">
    <property type="entry name" value="Cas_Cas5d"/>
    <property type="match status" value="1"/>
</dbReference>
<dbReference type="NCBIfam" id="TIGR01868">
    <property type="entry name" value="casD_Cas5e"/>
    <property type="match status" value="1"/>
</dbReference>
<dbReference type="InterPro" id="IPR021124">
    <property type="entry name" value="CRISPR-assoc_prot_Cas5"/>
</dbReference>
<dbReference type="AlphaFoldDB" id="A0A1B2A7U0"/>
<dbReference type="CDD" id="cd09756">
    <property type="entry name" value="Cas5_I-E"/>
    <property type="match status" value="1"/>
</dbReference>
<organism evidence="2 4">
    <name type="scientific">Latilactobacillus curvatus</name>
    <name type="common">Lactobacillus curvatus</name>
    <dbReference type="NCBI Taxonomy" id="28038"/>
    <lineage>
        <taxon>Bacteria</taxon>
        <taxon>Bacillati</taxon>
        <taxon>Bacillota</taxon>
        <taxon>Bacilli</taxon>
        <taxon>Lactobacillales</taxon>
        <taxon>Lactobacillaceae</taxon>
        <taxon>Latilactobacillus</taxon>
    </lineage>
</organism>
<dbReference type="NCBIfam" id="TIGR02593">
    <property type="entry name" value="CRISPR_cas5"/>
    <property type="match status" value="1"/>
</dbReference>
<sequence length="239" mass="27329">MKILTIRLTSPLQSYGDEATFERRTTGDYPSKSSIIGMIAAALGYSREDPRISQLNDLNFAVRIDQAGQMLTDFHTVEWKKNVRKITYRDYIQDAVFVVAVGSNDDQQITKIHNALRHPHYQLFLGRRANVPAGVLLMEELDDKNPVTVLENLGWQVSPWSQKVYRKQNPGKMFPKVDIYADANLLNDHHSVMVKDRVGSFDQRNRYFGYRAMSTERVQLTYSCIAVDESTEHDALSAL</sequence>
<reference evidence="2 4" key="1">
    <citation type="submission" date="2018-07" db="EMBL/GenBank/DDBJ databases">
        <title>Lactobacillus curvatus genome sequence.</title>
        <authorList>
            <person name="Prechtl R."/>
        </authorList>
    </citation>
    <scope>NUCLEOTIDE SEQUENCE [LARGE SCALE GENOMIC DNA]</scope>
    <source>
        <strain evidence="2 4">TMW 1.1928</strain>
    </source>
</reference>
<dbReference type="Proteomes" id="UP000825100">
    <property type="component" value="Chromosome"/>
</dbReference>
<protein>
    <submittedName>
        <fullName evidence="2">Type I-E CRISPR-associated protein Cas5/CasD</fullName>
    </submittedName>
</protein>
<proteinExistence type="predicted"/>
<dbReference type="RefSeq" id="WP_004271058.1">
    <property type="nucleotide sequence ID" value="NZ_AP024685.1"/>
</dbReference>
<gene>
    <name evidence="2" type="primary">cas5e</name>
    <name evidence="2" type="ORF">DT351_06810</name>
    <name evidence="3" type="ORF">LTWDN19_05750</name>
</gene>
<reference evidence="3 5" key="2">
    <citation type="submission" date="2021-05" db="EMBL/GenBank/DDBJ databases">
        <title>Complete Genome Sequence of Latilactobacillus sp. Strain WDN19, a High D-Aspartate-producing Lactic Acid Bacterium Isolated from a Japanese Pickle.</title>
        <authorList>
            <person name="Kajitani K."/>
            <person name="Takahashi S."/>
        </authorList>
    </citation>
    <scope>NUCLEOTIDE SEQUENCE [LARGE SCALE GENOMIC DNA]</scope>
    <source>
        <strain evidence="3 5">WDN19</strain>
    </source>
</reference>
<dbReference type="InterPro" id="IPR010147">
    <property type="entry name" value="CRISPR-assoc_prot_CasD"/>
</dbReference>